<dbReference type="Proteomes" id="UP000654075">
    <property type="component" value="Unassembled WGS sequence"/>
</dbReference>
<reference evidence="10" key="1">
    <citation type="submission" date="2021-02" db="EMBL/GenBank/DDBJ databases">
        <authorList>
            <person name="Dougan E. K."/>
            <person name="Rhodes N."/>
            <person name="Thang M."/>
            <person name="Chan C."/>
        </authorList>
    </citation>
    <scope>NUCLEOTIDE SEQUENCE</scope>
</reference>
<dbReference type="PANTHER" id="PTHR22770:SF13">
    <property type="entry name" value="RING-TYPE DOMAIN-CONTAINING PROTEIN"/>
    <property type="match status" value="1"/>
</dbReference>
<dbReference type="EMBL" id="CAJNNV010025290">
    <property type="protein sequence ID" value="CAE8613659.1"/>
    <property type="molecule type" value="Genomic_DNA"/>
</dbReference>
<evidence type="ECO:0000256" key="1">
    <source>
        <dbReference type="ARBA" id="ARBA00004906"/>
    </source>
</evidence>
<organism evidence="10 11">
    <name type="scientific">Polarella glacialis</name>
    <name type="common">Dinoflagellate</name>
    <dbReference type="NCBI Taxonomy" id="89957"/>
    <lineage>
        <taxon>Eukaryota</taxon>
        <taxon>Sar</taxon>
        <taxon>Alveolata</taxon>
        <taxon>Dinophyceae</taxon>
        <taxon>Suessiales</taxon>
        <taxon>Suessiaceae</taxon>
        <taxon>Polarella</taxon>
    </lineage>
</organism>
<dbReference type="OrthoDB" id="10009520at2759"/>
<keyword evidence="5" id="KW-0863">Zinc-finger</keyword>
<dbReference type="GO" id="GO:0097039">
    <property type="term" value="P:protein linear polyubiquitination"/>
    <property type="evidence" value="ECO:0007669"/>
    <property type="project" value="TreeGrafter"/>
</dbReference>
<feature type="non-terminal residue" evidence="10">
    <location>
        <position position="1"/>
    </location>
</feature>
<name>A0A813FGT4_POLGL</name>
<comment type="caution">
    <text evidence="10">The sequence shown here is derived from an EMBL/GenBank/DDBJ whole genome shotgun (WGS) entry which is preliminary data.</text>
</comment>
<comment type="pathway">
    <text evidence="1">Protein modification; protein ubiquitination.</text>
</comment>
<evidence type="ECO:0000313" key="11">
    <source>
        <dbReference type="Proteomes" id="UP000654075"/>
    </source>
</evidence>
<evidence type="ECO:0000256" key="7">
    <source>
        <dbReference type="ARBA" id="ARBA00022833"/>
    </source>
</evidence>
<feature type="compositionally biased region" description="Basic residues" evidence="8">
    <location>
        <begin position="101"/>
        <end position="111"/>
    </location>
</feature>
<dbReference type="GO" id="GO:0000151">
    <property type="term" value="C:ubiquitin ligase complex"/>
    <property type="evidence" value="ECO:0007669"/>
    <property type="project" value="TreeGrafter"/>
</dbReference>
<dbReference type="Gene3D" id="1.20.120.1750">
    <property type="match status" value="1"/>
</dbReference>
<dbReference type="CDD" id="cd20335">
    <property type="entry name" value="BRcat_RBR"/>
    <property type="match status" value="1"/>
</dbReference>
<dbReference type="GO" id="GO:0008270">
    <property type="term" value="F:zinc ion binding"/>
    <property type="evidence" value="ECO:0007669"/>
    <property type="project" value="UniProtKB-KW"/>
</dbReference>
<evidence type="ECO:0000259" key="9">
    <source>
        <dbReference type="PROSITE" id="PS51873"/>
    </source>
</evidence>
<dbReference type="SUPFAM" id="SSF57850">
    <property type="entry name" value="RING/U-box"/>
    <property type="match status" value="2"/>
</dbReference>
<proteinExistence type="predicted"/>
<feature type="non-terminal residue" evidence="10">
    <location>
        <position position="221"/>
    </location>
</feature>
<dbReference type="InterPro" id="IPR051628">
    <property type="entry name" value="LUBAC_E3_Ligases"/>
</dbReference>
<protein>
    <recommendedName>
        <fullName evidence="9">RING-type domain-containing protein</fullName>
    </recommendedName>
</protein>
<dbReference type="GO" id="GO:0043130">
    <property type="term" value="F:ubiquitin binding"/>
    <property type="evidence" value="ECO:0007669"/>
    <property type="project" value="TreeGrafter"/>
</dbReference>
<dbReference type="Pfam" id="PF01485">
    <property type="entry name" value="IBR"/>
    <property type="match status" value="2"/>
</dbReference>
<keyword evidence="3" id="KW-0479">Metal-binding</keyword>
<keyword evidence="4" id="KW-0677">Repeat</keyword>
<accession>A0A813FGT4</accession>
<dbReference type="GO" id="GO:0043161">
    <property type="term" value="P:proteasome-mediated ubiquitin-dependent protein catabolic process"/>
    <property type="evidence" value="ECO:0007669"/>
    <property type="project" value="TreeGrafter"/>
</dbReference>
<dbReference type="InterPro" id="IPR044066">
    <property type="entry name" value="TRIAD_supradom"/>
</dbReference>
<dbReference type="GO" id="GO:0004842">
    <property type="term" value="F:ubiquitin-protein transferase activity"/>
    <property type="evidence" value="ECO:0007669"/>
    <property type="project" value="TreeGrafter"/>
</dbReference>
<feature type="region of interest" description="Disordered" evidence="8">
    <location>
        <begin position="99"/>
        <end position="133"/>
    </location>
</feature>
<keyword evidence="2" id="KW-0808">Transferase</keyword>
<keyword evidence="6" id="KW-0833">Ubl conjugation pathway</keyword>
<keyword evidence="11" id="KW-1185">Reference proteome</keyword>
<evidence type="ECO:0000256" key="3">
    <source>
        <dbReference type="ARBA" id="ARBA00022723"/>
    </source>
</evidence>
<dbReference type="AlphaFoldDB" id="A0A813FGT4"/>
<evidence type="ECO:0000256" key="2">
    <source>
        <dbReference type="ARBA" id="ARBA00022679"/>
    </source>
</evidence>
<dbReference type="PANTHER" id="PTHR22770">
    <property type="entry name" value="UBIQUITIN CONJUGATING ENZYME 7 INTERACTING PROTEIN-RELATED"/>
    <property type="match status" value="1"/>
</dbReference>
<evidence type="ECO:0000256" key="4">
    <source>
        <dbReference type="ARBA" id="ARBA00022737"/>
    </source>
</evidence>
<feature type="domain" description="RING-type" evidence="9">
    <location>
        <begin position="1"/>
        <end position="207"/>
    </location>
</feature>
<evidence type="ECO:0000256" key="6">
    <source>
        <dbReference type="ARBA" id="ARBA00022786"/>
    </source>
</evidence>
<dbReference type="InterPro" id="IPR002867">
    <property type="entry name" value="IBR_dom"/>
</dbReference>
<dbReference type="SMART" id="SM00647">
    <property type="entry name" value="IBR"/>
    <property type="match status" value="2"/>
</dbReference>
<evidence type="ECO:0000313" key="10">
    <source>
        <dbReference type="EMBL" id="CAE8613659.1"/>
    </source>
</evidence>
<gene>
    <name evidence="10" type="ORF">PGLA1383_LOCUS31414</name>
</gene>
<sequence>MPGEAQSEALLRRLTHAGWLTEALLERLQARALEKAVGASRGQIRRCPTPDCKHCVAMEDGQLPQLDCPLCGKDSCLLCQAVPFHIGSTCDEHKSAESKASKARIRGRRKPNGSVEQQRSRSRSRSRGRVGDQDALAKWMQITGTRQCPGCGMGVSKEDLDRQTSQRVECHKMICRNCDTRFCFGCLQVLTGTSSCGCTGNTHGFIDPKTGGFVQHLNPLM</sequence>
<dbReference type="PROSITE" id="PS51873">
    <property type="entry name" value="TRIAD"/>
    <property type="match status" value="1"/>
</dbReference>
<evidence type="ECO:0000256" key="8">
    <source>
        <dbReference type="SAM" id="MobiDB-lite"/>
    </source>
</evidence>
<evidence type="ECO:0000256" key="5">
    <source>
        <dbReference type="ARBA" id="ARBA00022771"/>
    </source>
</evidence>
<keyword evidence="7" id="KW-0862">Zinc</keyword>